<keyword evidence="1" id="KW-1133">Transmembrane helix</keyword>
<feature type="transmembrane region" description="Helical" evidence="1">
    <location>
        <begin position="1298"/>
        <end position="1317"/>
    </location>
</feature>
<gene>
    <name evidence="2" type="ORF">PFHG_02016</name>
</gene>
<accession>A0A0L7KAX4</accession>
<reference evidence="3" key="2">
    <citation type="submission" date="2006-03" db="EMBL/GenBank/DDBJ databases">
        <title>The genome sequence of the Plasmodium falciparum HB3.</title>
        <authorList>
            <consortium name="The Broad Institute Genome Sequencing Platform"/>
            <person name="Birren B."/>
            <person name="Lander E."/>
            <person name="Galagan J."/>
            <person name="Nusbaum C."/>
            <person name="Devon K."/>
            <person name="Henn M."/>
            <person name="Jaffe D."/>
            <person name="Butler J."/>
            <person name="Alvarez P."/>
            <person name="Gnerre S."/>
            <person name="Grabherr M."/>
            <person name="Kleber M."/>
            <person name="Mauceli E."/>
            <person name="Brockman W."/>
            <person name="MacCallum I.A."/>
            <person name="Rounsley S."/>
            <person name="Young S."/>
            <person name="LaButti K."/>
            <person name="Pushparaj V."/>
            <person name="DeCaprio D."/>
            <person name="Crawford M."/>
            <person name="Koehrsen M."/>
            <person name="Engels R."/>
            <person name="Montgomery P."/>
            <person name="Pearson M."/>
            <person name="Howarth C."/>
            <person name="Larson L."/>
            <person name="Luoma S."/>
            <person name="White J."/>
            <person name="Kodira C."/>
            <person name="Zeng Q."/>
            <person name="Oleary S."/>
            <person name="Yandava C."/>
            <person name="Alvarado L."/>
            <person name="Wirth D."/>
            <person name="Volkman S."/>
            <person name="Hartl D."/>
        </authorList>
    </citation>
    <scope>NUCLEOTIDE SEQUENCE [LARGE SCALE GENOMIC DNA]</scope>
</reference>
<evidence type="ECO:0000256" key="1">
    <source>
        <dbReference type="SAM" id="Phobius"/>
    </source>
</evidence>
<keyword evidence="1" id="KW-0472">Membrane</keyword>
<feature type="transmembrane region" description="Helical" evidence="1">
    <location>
        <begin position="382"/>
        <end position="405"/>
    </location>
</feature>
<dbReference type="Proteomes" id="UP000054289">
    <property type="component" value="Unassembled WGS sequence"/>
</dbReference>
<evidence type="ECO:0008006" key="4">
    <source>
        <dbReference type="Google" id="ProtNLM"/>
    </source>
</evidence>
<evidence type="ECO:0000313" key="3">
    <source>
        <dbReference type="Proteomes" id="UP000054289"/>
    </source>
</evidence>
<dbReference type="KEGG" id="pfh:PFHG_02016"/>
<dbReference type="EMBL" id="CH671955">
    <property type="protein sequence ID" value="KOB60181.1"/>
    <property type="molecule type" value="Genomic_DNA"/>
</dbReference>
<evidence type="ECO:0000313" key="2">
    <source>
        <dbReference type="EMBL" id="KOB60181.1"/>
    </source>
</evidence>
<dbReference type="OrthoDB" id="383142at2759"/>
<dbReference type="OMA" id="PFQVDIC"/>
<sequence>MNKNKKKKKKTNHVIVENIQKECSFVLKKENNDIYVSNNKPIQIYNDRIIKLLNERTHKNVEEIIEGDYKDLNKNKYINDTVYIHAVGINILKASYIIQDLFSYYHEFVKSIQEPTISHNKNNNNNILEKKKKKEEKKKNPLRYIDIHIECNTLIMNDNIITNIYDMDQHFNHNKNNDDDKSFYDEYDNLIKFASMKYDPLKHKYLERCKERRNPKGCLTNLKNKIIKCNVKDFQSTRNRYFFNIFEKIIKRYIFNNVMNTNRTNNFGIENISCTQYDKIKNIPYTCHNIKYDIHSCNNKHIYDNNSYNIIKKNNMDLSSFLKNIIFNINYLLYLFNKNNRIYFDLHVLFKNDLLLQRNINISYESNIDNMSRKGVHHKRDILINTQCLYNINDLFALFIFYVHIKRFYFDFFFTILKNINDMESTNDYKNVCYMNNIHKEHIYHIFPHKNYYNIQNMNSEYCLKFLKACIQLKNIISNIVNINKKKKEKNVTNHQNNIRTCRINYFVFIKNAIFKKCKIIKKKEKKKKKNDEQIYIKAYIHNSVYTNIFKDMLLHNIKIERKKKKINNNNKIINNKIINKNIIELFNNNIIRKKYIHFFFLKKQKYKNMTYHKFKKRKDMNTLIMCDKYINKSICLFLNNFQDSSIFIKYMKIIKKANIINYLYDDHVFIKSLMKCVKKNCAYFTGQDLIFIYKWKTHMNNLDNINQHNNKYKNKHNNNMYIKTDKVKDNNVLFPFSLIKDDIFRHIEDYHFHHIKDIIYICYKNKLYEYKLFHKIINHLINNINKICSKYLVTIIILLYNKLNCKTQLKELLFILLNNYRPSLKQRNKRNNISINNIYLKNINKKYIKKKKKKKKYIYIYTICKKKNNVGNIHKHNVMMTSNHNNILFRSFEYVKVHKLLLFINILIKSNIYINYEWSLYFLSLIKQKHAFIKKKGFYILCYILFHIQNNHIIYKSYEHIFNPYNKYNIYNIYNIIKCTLPQILGTSNIYSLIYVAFLYSTNNTINFIKIFFTIIQKFYDSSMIKQIQNDKNNYQHISCHNYSPKKDNSEYYIPDDHNKLLYNYSYNQLYEKNHFNDDNIFIHDLKIYERNINNKYQKIKDKKKIYAFKNKINLINIPLICNNVKEHFSFNPYVNNIKYQTRTPENISKLMYINNSQEFQNTQKDNFPHILNYSLYTHIKNNPIKKNQTNNLYIKNDYYNQQEKEIDKSCINNKFETINNYYNIYTHNLFNRVHKSRLILILIYHFLFIISSNNLHNNNNNIIYNNINNIQKSNSVNTNFTNIKEDSLLYKIKNKYLFLLYQTYMICISYINMSLKITKNMNNNKNAQSSKMHKQIFSHISELVQNKDKYHMVNEYAHYPYEIDICIKRLITKNK</sequence>
<reference evidence="2 3" key="1">
    <citation type="submission" date="2006-03" db="EMBL/GenBank/DDBJ databases">
        <title>Annotation of Plasmodium falciparum HB3.</title>
        <authorList>
            <consortium name="The Broad Institute Genome Sequencing Platform"/>
            <person name="Volkman S.K."/>
            <person name="Neafsey D.E."/>
            <person name="Dash A.P."/>
            <person name="Chitnis C.E."/>
            <person name="Hartl D.L."/>
            <person name="Young S.K."/>
            <person name="Zeng Q."/>
            <person name="Koehrsen M."/>
            <person name="Alvarado L."/>
            <person name="Berlin A."/>
            <person name="Borenstein D."/>
            <person name="Chapman S.B."/>
            <person name="Chen Z."/>
            <person name="Engels R."/>
            <person name="Freedman E."/>
            <person name="Gellesch M."/>
            <person name="Goldberg J."/>
            <person name="Griggs A."/>
            <person name="Gujja S."/>
            <person name="Heilman E.R."/>
            <person name="Heiman D.I."/>
            <person name="Howarth C."/>
            <person name="Jen D."/>
            <person name="Larson L."/>
            <person name="Mehta T."/>
            <person name="Neiman D."/>
            <person name="Park D."/>
            <person name="Pearson M."/>
            <person name="Roberts A."/>
            <person name="Saif S."/>
            <person name="Shea T."/>
            <person name="Shenoy N."/>
            <person name="Sisk P."/>
            <person name="Stolte C."/>
            <person name="Sykes S."/>
            <person name="Walk T."/>
            <person name="White J."/>
            <person name="Yandava C."/>
            <person name="Haas B."/>
            <person name="Henn M.R."/>
            <person name="Nusbaum C."/>
            <person name="Birren B."/>
        </authorList>
    </citation>
    <scope>NUCLEOTIDE SEQUENCE [LARGE SCALE GENOMIC DNA]</scope>
    <source>
        <strain evidence="2">HB3</strain>
    </source>
</reference>
<proteinExistence type="predicted"/>
<feature type="transmembrane region" description="Helical" evidence="1">
    <location>
        <begin position="991"/>
        <end position="1017"/>
    </location>
</feature>
<name>A0A0L7KAX4_PLAFX</name>
<keyword evidence="1" id="KW-0812">Transmembrane</keyword>
<protein>
    <recommendedName>
        <fullName evidence="4">DNA/RNA-binding protein Alba-like domain-containing protein</fullName>
    </recommendedName>
</protein>
<organism evidence="2 3">
    <name type="scientific">Plasmodium falciparum (isolate HB3)</name>
    <dbReference type="NCBI Taxonomy" id="137071"/>
    <lineage>
        <taxon>Eukaryota</taxon>
        <taxon>Sar</taxon>
        <taxon>Alveolata</taxon>
        <taxon>Apicomplexa</taxon>
        <taxon>Aconoidasida</taxon>
        <taxon>Haemosporida</taxon>
        <taxon>Plasmodiidae</taxon>
        <taxon>Plasmodium</taxon>
        <taxon>Plasmodium (Laverania)</taxon>
    </lineage>
</organism>
<feature type="transmembrane region" description="Helical" evidence="1">
    <location>
        <begin position="1240"/>
        <end position="1258"/>
    </location>
</feature>